<dbReference type="InterPro" id="IPR003458">
    <property type="entry name" value="Phage_T4_Gp38_tail_assem"/>
</dbReference>
<dbReference type="Proteomes" id="UP000037939">
    <property type="component" value="Unassembled WGS sequence"/>
</dbReference>
<sequence>MTKYIQFDAAGVLANRFDDTVNDDIPADAIEVSDDLFQQTMQETDGIWTLHADGGITKQAFPPPTAEQIQFSNKVIRDGLLAVAALAIAPLQDAVDLEIDTPAEAALLKAWKQYRVALNRVDLTQAVVAWPAAPGGAA</sequence>
<evidence type="ECO:0000313" key="1">
    <source>
        <dbReference type="EMBL" id="KPC53038.1"/>
    </source>
</evidence>
<dbReference type="EMBL" id="LAQT01000008">
    <property type="protein sequence ID" value="KPC53038.1"/>
    <property type="molecule type" value="Genomic_DNA"/>
</dbReference>
<accession>A0A0N0XL62</accession>
<organism evidence="1 2">
    <name type="scientific">Amantichitinum ursilacus</name>
    <dbReference type="NCBI Taxonomy" id="857265"/>
    <lineage>
        <taxon>Bacteria</taxon>
        <taxon>Pseudomonadati</taxon>
        <taxon>Pseudomonadota</taxon>
        <taxon>Betaproteobacteria</taxon>
        <taxon>Neisseriales</taxon>
        <taxon>Chitinibacteraceae</taxon>
        <taxon>Amantichitinum</taxon>
    </lineage>
</organism>
<dbReference type="AlphaFoldDB" id="A0A0N0XL62"/>
<dbReference type="RefSeq" id="WP_053937875.1">
    <property type="nucleotide sequence ID" value="NZ_LAQT01000008.1"/>
</dbReference>
<proteinExistence type="predicted"/>
<dbReference type="Pfam" id="PF02413">
    <property type="entry name" value="Caudo_TAP"/>
    <property type="match status" value="1"/>
</dbReference>
<reference evidence="1 2" key="1">
    <citation type="submission" date="2015-07" db="EMBL/GenBank/DDBJ databases">
        <title>Draft genome sequence of the Amantichitinum ursilacus IGB-41, a new chitin-degrading bacterium.</title>
        <authorList>
            <person name="Kirstahler P."/>
            <person name="Guenther M."/>
            <person name="Grumaz C."/>
            <person name="Rupp S."/>
            <person name="Zibek S."/>
            <person name="Sohn K."/>
        </authorList>
    </citation>
    <scope>NUCLEOTIDE SEQUENCE [LARGE SCALE GENOMIC DNA]</scope>
    <source>
        <strain evidence="1 2">IGB-41</strain>
    </source>
</reference>
<dbReference type="STRING" id="857265.WG78_11125"/>
<comment type="caution">
    <text evidence="1">The sequence shown here is derived from an EMBL/GenBank/DDBJ whole genome shotgun (WGS) entry which is preliminary data.</text>
</comment>
<evidence type="ECO:0000313" key="2">
    <source>
        <dbReference type="Proteomes" id="UP000037939"/>
    </source>
</evidence>
<keyword evidence="2" id="KW-1185">Reference proteome</keyword>
<name>A0A0N0XL62_9NEIS</name>
<gene>
    <name evidence="1" type="ORF">WG78_11125</name>
</gene>
<protein>
    <submittedName>
        <fullName evidence="1">Caudovirales tail fiber assembly protein</fullName>
    </submittedName>
</protein>